<dbReference type="SMART" id="SM00318">
    <property type="entry name" value="SNc"/>
    <property type="match status" value="1"/>
</dbReference>
<evidence type="ECO:0000256" key="3">
    <source>
        <dbReference type="ARBA" id="ARBA00022801"/>
    </source>
</evidence>
<reference evidence="5 6" key="1">
    <citation type="submission" date="2018-09" db="EMBL/GenBank/DDBJ databases">
        <title>Rhizobium sp. MAE2-X.</title>
        <authorList>
            <person name="Lee Y."/>
            <person name="Jeon C.O."/>
        </authorList>
    </citation>
    <scope>NUCLEOTIDE SEQUENCE [LARGE SCALE GENOMIC DNA]</scope>
    <source>
        <strain evidence="5 6">MAE2-X</strain>
    </source>
</reference>
<dbReference type="PANTHER" id="PTHR12302:SF3">
    <property type="entry name" value="SERINE_THREONINE-PROTEIN KINASE 31"/>
    <property type="match status" value="1"/>
</dbReference>
<keyword evidence="2" id="KW-0255">Endonuclease</keyword>
<dbReference type="RefSeq" id="WP_203016507.1">
    <property type="nucleotide sequence ID" value="NZ_CP032405.1"/>
</dbReference>
<sequence length="196" mass="21811">MTRHVRRLRDLVLGLAIVALALLVIAKLENEQALRFSGSFSVIDGDTLGADGERLRIEGIDAPELAQLCKAADGSPYACGEEARRALAALVSGRDFECSGTGRDRYGRLLVVCKRGLDDLGDLLVKTGSVFADGRYLASEAKARLAGEGIWRGEFERPADWRRRRQIEEAELTGWVEALLPRWLTHWFEDERDNGR</sequence>
<dbReference type="EMBL" id="CP032405">
    <property type="protein sequence ID" value="QRF54113.1"/>
    <property type="molecule type" value="Genomic_DNA"/>
</dbReference>
<protein>
    <submittedName>
        <fullName evidence="5">Thermonuclease family protein</fullName>
    </submittedName>
</protein>
<evidence type="ECO:0000256" key="2">
    <source>
        <dbReference type="ARBA" id="ARBA00022759"/>
    </source>
</evidence>
<keyword evidence="6" id="KW-1185">Reference proteome</keyword>
<name>A0ABX7F1X1_9HYPH</name>
<evidence type="ECO:0000256" key="1">
    <source>
        <dbReference type="ARBA" id="ARBA00022722"/>
    </source>
</evidence>
<accession>A0ABX7F1X1</accession>
<dbReference type="InterPro" id="IPR035437">
    <property type="entry name" value="SNase_OB-fold_sf"/>
</dbReference>
<organism evidence="5 6">
    <name type="scientific">Rhizobium rosettiformans</name>
    <dbReference type="NCBI Taxonomy" id="1368430"/>
    <lineage>
        <taxon>Bacteria</taxon>
        <taxon>Pseudomonadati</taxon>
        <taxon>Pseudomonadota</taxon>
        <taxon>Alphaproteobacteria</taxon>
        <taxon>Hyphomicrobiales</taxon>
        <taxon>Rhizobiaceae</taxon>
        <taxon>Rhizobium/Agrobacterium group</taxon>
        <taxon>Rhizobium</taxon>
    </lineage>
</organism>
<proteinExistence type="predicted"/>
<evidence type="ECO:0000259" key="4">
    <source>
        <dbReference type="PROSITE" id="PS50830"/>
    </source>
</evidence>
<feature type="domain" description="TNase-like" evidence="4">
    <location>
        <begin position="42"/>
        <end position="153"/>
    </location>
</feature>
<evidence type="ECO:0000313" key="5">
    <source>
        <dbReference type="EMBL" id="QRF54113.1"/>
    </source>
</evidence>
<dbReference type="Pfam" id="PF00565">
    <property type="entry name" value="SNase"/>
    <property type="match status" value="1"/>
</dbReference>
<gene>
    <name evidence="5" type="ORF">D4A92_18745</name>
</gene>
<keyword evidence="1" id="KW-0540">Nuclease</keyword>
<dbReference type="PANTHER" id="PTHR12302">
    <property type="entry name" value="EBNA2 BINDING PROTEIN P100"/>
    <property type="match status" value="1"/>
</dbReference>
<dbReference type="InterPro" id="IPR016071">
    <property type="entry name" value="Staphylococal_nuclease_OB-fold"/>
</dbReference>
<dbReference type="Gene3D" id="2.40.50.90">
    <property type="match status" value="1"/>
</dbReference>
<dbReference type="PROSITE" id="PS50830">
    <property type="entry name" value="TNASE_3"/>
    <property type="match status" value="1"/>
</dbReference>
<dbReference type="Proteomes" id="UP000596351">
    <property type="component" value="Chromosome"/>
</dbReference>
<dbReference type="SUPFAM" id="SSF50199">
    <property type="entry name" value="Staphylococcal nuclease"/>
    <property type="match status" value="1"/>
</dbReference>
<keyword evidence="3" id="KW-0378">Hydrolase</keyword>
<evidence type="ECO:0000313" key="6">
    <source>
        <dbReference type="Proteomes" id="UP000596351"/>
    </source>
</evidence>
<dbReference type="InterPro" id="IPR018209">
    <property type="entry name" value="Pyrv_Knase_AS"/>
</dbReference>
<dbReference type="PROSITE" id="PS00110">
    <property type="entry name" value="PYRUVATE_KINASE"/>
    <property type="match status" value="1"/>
</dbReference>